<dbReference type="Pfam" id="PF01320">
    <property type="entry name" value="Colicin_Pyocin"/>
    <property type="match status" value="1"/>
</dbReference>
<dbReference type="Proteomes" id="UP000179588">
    <property type="component" value="Unassembled WGS sequence"/>
</dbReference>
<dbReference type="GO" id="GO:0030153">
    <property type="term" value="P:bacteriocin immunity"/>
    <property type="evidence" value="ECO:0007669"/>
    <property type="project" value="UniProtKB-KW"/>
</dbReference>
<gene>
    <name evidence="5" type="ORF">A3Q29_04765</name>
    <name evidence="4" type="ORF">RG298_000348</name>
</gene>
<proteinExistence type="inferred from homology"/>
<dbReference type="Gene3D" id="1.10.1200.20">
    <property type="entry name" value="Colicin E immunity protein"/>
    <property type="match status" value="1"/>
</dbReference>
<dbReference type="InterPro" id="IPR001849">
    <property type="entry name" value="PH_domain"/>
</dbReference>
<feature type="domain" description="PH" evidence="3">
    <location>
        <begin position="1"/>
        <end position="47"/>
    </location>
</feature>
<evidence type="ECO:0000313" key="6">
    <source>
        <dbReference type="Proteomes" id="UP000179588"/>
    </source>
</evidence>
<dbReference type="SUPFAM" id="SSF47345">
    <property type="entry name" value="Colicin E immunity proteins"/>
    <property type="match status" value="1"/>
</dbReference>
<dbReference type="EMBL" id="ABMABF030000001">
    <property type="protein sequence ID" value="EMJ5132680.1"/>
    <property type="molecule type" value="Genomic_DNA"/>
</dbReference>
<accession>A0A1S1HUV0</accession>
<dbReference type="InterPro" id="IPR035900">
    <property type="entry name" value="Colicin_E_sf"/>
</dbReference>
<organism evidence="5 6">
    <name type="scientific">Providencia stuartii</name>
    <dbReference type="NCBI Taxonomy" id="588"/>
    <lineage>
        <taxon>Bacteria</taxon>
        <taxon>Pseudomonadati</taxon>
        <taxon>Pseudomonadota</taxon>
        <taxon>Gammaproteobacteria</taxon>
        <taxon>Enterobacterales</taxon>
        <taxon>Morganellaceae</taxon>
        <taxon>Providencia</taxon>
    </lineage>
</organism>
<dbReference type="GO" id="GO:0015643">
    <property type="term" value="F:toxic substance binding"/>
    <property type="evidence" value="ECO:0007669"/>
    <property type="project" value="InterPro"/>
</dbReference>
<protein>
    <submittedName>
        <fullName evidence="4">Bacteriocin immunity protein</fullName>
    </submittedName>
</protein>
<dbReference type="PROSITE" id="PS50003">
    <property type="entry name" value="PH_DOMAIN"/>
    <property type="match status" value="1"/>
</dbReference>
<keyword evidence="6" id="KW-1185">Reference proteome</keyword>
<evidence type="ECO:0000256" key="1">
    <source>
        <dbReference type="ARBA" id="ARBA00009346"/>
    </source>
</evidence>
<dbReference type="EMBL" id="LVIE01000168">
    <property type="protein sequence ID" value="OHT24110.1"/>
    <property type="molecule type" value="Genomic_DNA"/>
</dbReference>
<dbReference type="OrthoDB" id="6810874at2"/>
<dbReference type="CDD" id="cd16363">
    <property type="entry name" value="Col_Im_like"/>
    <property type="match status" value="1"/>
</dbReference>
<dbReference type="AlphaFoldDB" id="A0A1S1HUV0"/>
<dbReference type="InterPro" id="IPR000290">
    <property type="entry name" value="Colicin_pyocin"/>
</dbReference>
<evidence type="ECO:0000259" key="3">
    <source>
        <dbReference type="PROSITE" id="PS50003"/>
    </source>
</evidence>
<reference evidence="5 6" key="1">
    <citation type="submission" date="2016-03" db="EMBL/GenBank/DDBJ databases">
        <title>Genome sequence of Providencia stuartii strain, isolated from the salivary glands of larval Lucilia sericata.</title>
        <authorList>
            <person name="Yuan Y."/>
            <person name="Zhang Y."/>
            <person name="Fu S."/>
            <person name="Crippen T.L."/>
            <person name="Visi D."/>
            <person name="Benbow M.E."/>
            <person name="Allen M."/>
            <person name="Tomberlin J.K."/>
            <person name="Sze S.-H."/>
            <person name="Tarone A.M."/>
        </authorList>
    </citation>
    <scope>NUCLEOTIDE SEQUENCE [LARGE SCALE GENOMIC DNA]</scope>
    <source>
        <strain evidence="5 6">Crippen</strain>
    </source>
</reference>
<dbReference type="PRINTS" id="PR01299">
    <property type="entry name" value="PYOCIN"/>
</dbReference>
<evidence type="ECO:0000313" key="5">
    <source>
        <dbReference type="EMBL" id="OHT24110.1"/>
    </source>
</evidence>
<comment type="similarity">
    <text evidence="1">Belongs to the colicins ColE2/ColE8/ColE9 and pyocins S1/S2 family.</text>
</comment>
<reference evidence="4" key="2">
    <citation type="submission" date="2024-02" db="EMBL/GenBank/DDBJ databases">
        <authorList>
            <consortium name="Clinical and Environmental Microbiology Branch: Whole genome sequencing antimicrobial resistance pathogens in the healthcare setting"/>
        </authorList>
    </citation>
    <scope>NUCLEOTIDE SEQUENCE</scope>
    <source>
        <strain evidence="4">2021GO-0154</strain>
    </source>
</reference>
<keyword evidence="2" id="KW-0079">Bacteriocin immunity</keyword>
<evidence type="ECO:0000256" key="2">
    <source>
        <dbReference type="ARBA" id="ARBA00023025"/>
    </source>
</evidence>
<sequence>MRVTTKNSISDYTEKEFLTLIENIYFVNTESEEEHRKWVNHFSEIIEHPRGNGLIYYPNKNRPDTPEGVVQEVKEWRAQQGKPGFKVG</sequence>
<comment type="caution">
    <text evidence="5">The sequence shown here is derived from an EMBL/GenBank/DDBJ whole genome shotgun (WGS) entry which is preliminary data.</text>
</comment>
<evidence type="ECO:0000313" key="4">
    <source>
        <dbReference type="EMBL" id="EMJ5132680.1"/>
    </source>
</evidence>
<name>A0A1S1HUV0_PROST</name>